<gene>
    <name evidence="1" type="ORF">LCGC14_1935840</name>
</gene>
<protein>
    <submittedName>
        <fullName evidence="1">Uncharacterized protein</fullName>
    </submittedName>
</protein>
<dbReference type="AlphaFoldDB" id="A0A0F9IJB5"/>
<reference evidence="1" key="1">
    <citation type="journal article" date="2015" name="Nature">
        <title>Complex archaea that bridge the gap between prokaryotes and eukaryotes.</title>
        <authorList>
            <person name="Spang A."/>
            <person name="Saw J.H."/>
            <person name="Jorgensen S.L."/>
            <person name="Zaremba-Niedzwiedzka K."/>
            <person name="Martijn J."/>
            <person name="Lind A.E."/>
            <person name="van Eijk R."/>
            <person name="Schleper C."/>
            <person name="Guy L."/>
            <person name="Ettema T.J."/>
        </authorList>
    </citation>
    <scope>NUCLEOTIDE SEQUENCE</scope>
</reference>
<accession>A0A0F9IJB5</accession>
<comment type="caution">
    <text evidence="1">The sequence shown here is derived from an EMBL/GenBank/DDBJ whole genome shotgun (WGS) entry which is preliminary data.</text>
</comment>
<name>A0A0F9IJB5_9ZZZZ</name>
<organism evidence="1">
    <name type="scientific">marine sediment metagenome</name>
    <dbReference type="NCBI Taxonomy" id="412755"/>
    <lineage>
        <taxon>unclassified sequences</taxon>
        <taxon>metagenomes</taxon>
        <taxon>ecological metagenomes</taxon>
    </lineage>
</organism>
<proteinExistence type="predicted"/>
<dbReference type="EMBL" id="LAZR01020863">
    <property type="protein sequence ID" value="KKL87322.1"/>
    <property type="molecule type" value="Genomic_DNA"/>
</dbReference>
<sequence length="142" mass="16983">MKNNTGLYIRRRGSCEEWQLFLGGYTKAKPSALYYNYDKHFRKLYSDYEWVVLERRRSKAGMTAMYQVGDDAAFYGAEPVSVVVDREVPEWENPRFRKKLVECLSVWHTDSDSKVFRGSISNRICPECVEKEYRYFYNKERQ</sequence>
<evidence type="ECO:0000313" key="1">
    <source>
        <dbReference type="EMBL" id="KKL87322.1"/>
    </source>
</evidence>